<reference evidence="1 2" key="1">
    <citation type="journal article" date="2024" name="Ann. Entomol. Soc. Am.">
        <title>Genomic analyses of the southern and eastern yellowjacket wasps (Hymenoptera: Vespidae) reveal evolutionary signatures of social life.</title>
        <authorList>
            <person name="Catto M.A."/>
            <person name="Caine P.B."/>
            <person name="Orr S.E."/>
            <person name="Hunt B.G."/>
            <person name="Goodisman M.A.D."/>
        </authorList>
    </citation>
    <scope>NUCLEOTIDE SEQUENCE [LARGE SCALE GENOMIC DNA]</scope>
    <source>
        <strain evidence="1">232</strain>
        <tissue evidence="1">Head and thorax</tissue>
    </source>
</reference>
<proteinExistence type="predicted"/>
<gene>
    <name evidence="1" type="ORF">V1477_016292</name>
</gene>
<dbReference type="PANTHER" id="PTHR20910:SF1">
    <property type="entry name" value="SUPEROXIDE DISMUTASE COPPER_ZINC BINDING DOMAIN-CONTAINING PROTEIN"/>
    <property type="match status" value="1"/>
</dbReference>
<keyword evidence="2" id="KW-1185">Reference proteome</keyword>
<dbReference type="PANTHER" id="PTHR20910">
    <property type="entry name" value="AGAP001623-PA"/>
    <property type="match status" value="1"/>
</dbReference>
<sequence>MGIPEWMLSIDSRKTKILHNGACIQFLIHFKGPIANKLEQDFSKLMSTGKLEAPSLYIPGYIQTKRKATLGHRQCGVRDPNDKSMKNN</sequence>
<dbReference type="InterPro" id="IPR053257">
    <property type="entry name" value="Cu-only_SOD"/>
</dbReference>
<dbReference type="Proteomes" id="UP001607303">
    <property type="component" value="Unassembled WGS sequence"/>
</dbReference>
<dbReference type="AlphaFoldDB" id="A0ABD2BCL7"/>
<dbReference type="EMBL" id="JAYRBN010000091">
    <property type="protein sequence ID" value="KAL2730481.1"/>
    <property type="molecule type" value="Genomic_DNA"/>
</dbReference>
<evidence type="ECO:0000313" key="1">
    <source>
        <dbReference type="EMBL" id="KAL2730481.1"/>
    </source>
</evidence>
<accession>A0ABD2BCL7</accession>
<comment type="caution">
    <text evidence="1">The sequence shown here is derived from an EMBL/GenBank/DDBJ whole genome shotgun (WGS) entry which is preliminary data.</text>
</comment>
<name>A0ABD2BCL7_VESMC</name>
<organism evidence="1 2">
    <name type="scientific">Vespula maculifrons</name>
    <name type="common">Eastern yellow jacket</name>
    <name type="synonym">Wasp</name>
    <dbReference type="NCBI Taxonomy" id="7453"/>
    <lineage>
        <taxon>Eukaryota</taxon>
        <taxon>Metazoa</taxon>
        <taxon>Ecdysozoa</taxon>
        <taxon>Arthropoda</taxon>
        <taxon>Hexapoda</taxon>
        <taxon>Insecta</taxon>
        <taxon>Pterygota</taxon>
        <taxon>Neoptera</taxon>
        <taxon>Endopterygota</taxon>
        <taxon>Hymenoptera</taxon>
        <taxon>Apocrita</taxon>
        <taxon>Aculeata</taxon>
        <taxon>Vespoidea</taxon>
        <taxon>Vespidae</taxon>
        <taxon>Vespinae</taxon>
        <taxon>Vespula</taxon>
    </lineage>
</organism>
<protein>
    <submittedName>
        <fullName evidence="1">Uncharacterized protein</fullName>
    </submittedName>
</protein>
<evidence type="ECO:0000313" key="2">
    <source>
        <dbReference type="Proteomes" id="UP001607303"/>
    </source>
</evidence>